<dbReference type="EMBL" id="OX459123">
    <property type="protein sequence ID" value="CAI9109954.1"/>
    <property type="molecule type" value="Genomic_DNA"/>
</dbReference>
<evidence type="ECO:0000256" key="6">
    <source>
        <dbReference type="ARBA" id="ARBA00023242"/>
    </source>
</evidence>
<evidence type="ECO:0000256" key="7">
    <source>
        <dbReference type="SAM" id="MobiDB-lite"/>
    </source>
</evidence>
<evidence type="ECO:0000313" key="9">
    <source>
        <dbReference type="Proteomes" id="UP001161247"/>
    </source>
</evidence>
<dbReference type="GO" id="GO:0042796">
    <property type="term" value="P:snRNA transcription by RNA polymerase III"/>
    <property type="evidence" value="ECO:0007669"/>
    <property type="project" value="TreeGrafter"/>
</dbReference>
<keyword evidence="3" id="KW-0805">Transcription regulation</keyword>
<gene>
    <name evidence="8" type="ORF">OLC1_LOCUS17720</name>
</gene>
<dbReference type="Proteomes" id="UP001161247">
    <property type="component" value="Chromosome 6"/>
</dbReference>
<dbReference type="GO" id="GO:0001006">
    <property type="term" value="F:RNA polymerase III type 3 promoter sequence-specific DNA binding"/>
    <property type="evidence" value="ECO:0007669"/>
    <property type="project" value="TreeGrafter"/>
</dbReference>
<dbReference type="GO" id="GO:0019185">
    <property type="term" value="C:snRNA-activating protein complex"/>
    <property type="evidence" value="ECO:0007669"/>
    <property type="project" value="TreeGrafter"/>
</dbReference>
<keyword evidence="5" id="KW-0804">Transcription</keyword>
<dbReference type="GO" id="GO:0042795">
    <property type="term" value="P:snRNA transcription by RNA polymerase II"/>
    <property type="evidence" value="ECO:0007669"/>
    <property type="project" value="TreeGrafter"/>
</dbReference>
<sequence>MSMGSSSAAGDVSIPRGGPIFLQNAVGSLTKVPDFEHSVYDELESLKEEIGWDSTEICLDEISVDDLKIIKEEELVSRAFEEAFKDGESIQKDLEILKDGTSPDTPQPSTDRLLNENDTLVPFGSSTCAERLQGESNDVVSYEPSGDGVPENSESKKTTAGKKKKKQNKIRQKKNVDLEEGYVAKVRELATIKQKQDEDKKAARLHSFDGSSKNPPATCFRNKRQKQTTASVKSLSCSAHARASYSSEHVSIHFPEVILCIEVYHNKRSWTKSQEFLVLGQQFLSEIKDKIYCLTDEIMKKEGVEDSSGYFLIEDVFCNDTREPSAIDYSKPIFEWLEQSENEALDKWEYIVSGEQQLQQKRKAFLDNSDTVPLPQFKAVDMQKIRICDISFRIGAGYLYCHRGDCKHIIVFRDMRLSHPEDVQNRAAYPLISYQLKLILRKCSVCNIYKATKITVDDKWAKENPCYFCDLCYYMLHYVDGSLLYSDFSVYDYFHE</sequence>
<proteinExistence type="inferred from homology"/>
<evidence type="ECO:0000256" key="1">
    <source>
        <dbReference type="ARBA" id="ARBA00004123"/>
    </source>
</evidence>
<dbReference type="PANTHER" id="PTHR13421">
    <property type="entry name" value="SNRNA-ACTIVATING PROTEIN COMPLEX SUBUNIT 3"/>
    <property type="match status" value="1"/>
</dbReference>
<feature type="region of interest" description="Disordered" evidence="7">
    <location>
        <begin position="132"/>
        <end position="172"/>
    </location>
</feature>
<feature type="region of interest" description="Disordered" evidence="7">
    <location>
        <begin position="193"/>
        <end position="225"/>
    </location>
</feature>
<protein>
    <submittedName>
        <fullName evidence="8">OLC1v1009898C2</fullName>
    </submittedName>
</protein>
<name>A0AAV1DQJ8_OLDCO</name>
<evidence type="ECO:0000313" key="8">
    <source>
        <dbReference type="EMBL" id="CAI9109954.1"/>
    </source>
</evidence>
<reference evidence="8" key="1">
    <citation type="submission" date="2023-03" db="EMBL/GenBank/DDBJ databases">
        <authorList>
            <person name="Julca I."/>
        </authorList>
    </citation>
    <scope>NUCLEOTIDE SEQUENCE</scope>
</reference>
<accession>A0AAV1DQJ8</accession>
<dbReference type="PANTHER" id="PTHR13421:SF16">
    <property type="entry name" value="SNRNA-ACTIVATING PROTEIN COMPLEX SUBUNIT 3"/>
    <property type="match status" value="1"/>
</dbReference>
<keyword evidence="6" id="KW-0539">Nucleus</keyword>
<dbReference type="AlphaFoldDB" id="A0AAV1DQJ8"/>
<feature type="region of interest" description="Disordered" evidence="7">
    <location>
        <begin position="96"/>
        <end position="119"/>
    </location>
</feature>
<evidence type="ECO:0000256" key="2">
    <source>
        <dbReference type="ARBA" id="ARBA00010410"/>
    </source>
</evidence>
<organism evidence="8 9">
    <name type="scientific">Oldenlandia corymbosa var. corymbosa</name>
    <dbReference type="NCBI Taxonomy" id="529605"/>
    <lineage>
        <taxon>Eukaryota</taxon>
        <taxon>Viridiplantae</taxon>
        <taxon>Streptophyta</taxon>
        <taxon>Embryophyta</taxon>
        <taxon>Tracheophyta</taxon>
        <taxon>Spermatophyta</taxon>
        <taxon>Magnoliopsida</taxon>
        <taxon>eudicotyledons</taxon>
        <taxon>Gunneridae</taxon>
        <taxon>Pentapetalae</taxon>
        <taxon>asterids</taxon>
        <taxon>lamiids</taxon>
        <taxon>Gentianales</taxon>
        <taxon>Rubiaceae</taxon>
        <taxon>Rubioideae</taxon>
        <taxon>Spermacoceae</taxon>
        <taxon>Hedyotis-Oldenlandia complex</taxon>
        <taxon>Oldenlandia</taxon>
    </lineage>
</organism>
<dbReference type="GO" id="GO:0000978">
    <property type="term" value="F:RNA polymerase II cis-regulatory region sequence-specific DNA binding"/>
    <property type="evidence" value="ECO:0007669"/>
    <property type="project" value="TreeGrafter"/>
</dbReference>
<dbReference type="Pfam" id="PF12251">
    <property type="entry name" value="SNAPC3"/>
    <property type="match status" value="1"/>
</dbReference>
<dbReference type="GO" id="GO:0003681">
    <property type="term" value="F:bent DNA binding"/>
    <property type="evidence" value="ECO:0007669"/>
    <property type="project" value="TreeGrafter"/>
</dbReference>
<feature type="compositionally biased region" description="Polar residues" evidence="7">
    <location>
        <begin position="102"/>
        <end position="119"/>
    </location>
</feature>
<dbReference type="GO" id="GO:0001046">
    <property type="term" value="F:core promoter sequence-specific DNA binding"/>
    <property type="evidence" value="ECO:0007669"/>
    <property type="project" value="TreeGrafter"/>
</dbReference>
<keyword evidence="9" id="KW-1185">Reference proteome</keyword>
<comment type="similarity">
    <text evidence="2">Belongs to the SNAPC3/SRD2 family.</text>
</comment>
<evidence type="ECO:0000256" key="3">
    <source>
        <dbReference type="ARBA" id="ARBA00023015"/>
    </source>
</evidence>
<evidence type="ECO:0000256" key="4">
    <source>
        <dbReference type="ARBA" id="ARBA00023125"/>
    </source>
</evidence>
<evidence type="ECO:0000256" key="5">
    <source>
        <dbReference type="ARBA" id="ARBA00023163"/>
    </source>
</evidence>
<feature type="compositionally biased region" description="Basic residues" evidence="7">
    <location>
        <begin position="159"/>
        <end position="172"/>
    </location>
</feature>
<feature type="compositionally biased region" description="Basic and acidic residues" evidence="7">
    <location>
        <begin position="193"/>
        <end position="202"/>
    </location>
</feature>
<dbReference type="InterPro" id="IPR022042">
    <property type="entry name" value="snRNA-activating_su3"/>
</dbReference>
<comment type="subcellular location">
    <subcellularLocation>
        <location evidence="1">Nucleus</location>
    </subcellularLocation>
</comment>
<dbReference type="GO" id="GO:0005634">
    <property type="term" value="C:nucleus"/>
    <property type="evidence" value="ECO:0007669"/>
    <property type="project" value="UniProtKB-SubCell"/>
</dbReference>
<keyword evidence="4" id="KW-0238">DNA-binding</keyword>